<dbReference type="AlphaFoldDB" id="A0A0F9T5X2"/>
<reference evidence="1" key="1">
    <citation type="journal article" date="2015" name="Nature">
        <title>Complex archaea that bridge the gap between prokaryotes and eukaryotes.</title>
        <authorList>
            <person name="Spang A."/>
            <person name="Saw J.H."/>
            <person name="Jorgensen S.L."/>
            <person name="Zaremba-Niedzwiedzka K."/>
            <person name="Martijn J."/>
            <person name="Lind A.E."/>
            <person name="van Eijk R."/>
            <person name="Schleper C."/>
            <person name="Guy L."/>
            <person name="Ettema T.J."/>
        </authorList>
    </citation>
    <scope>NUCLEOTIDE SEQUENCE</scope>
</reference>
<proteinExistence type="predicted"/>
<dbReference type="EMBL" id="LAZR01001932">
    <property type="protein sequence ID" value="KKN36933.1"/>
    <property type="molecule type" value="Genomic_DNA"/>
</dbReference>
<evidence type="ECO:0008006" key="2">
    <source>
        <dbReference type="Google" id="ProtNLM"/>
    </source>
</evidence>
<comment type="caution">
    <text evidence="1">The sequence shown here is derived from an EMBL/GenBank/DDBJ whole genome shotgun (WGS) entry which is preliminary data.</text>
</comment>
<name>A0A0F9T5X2_9ZZZZ</name>
<protein>
    <recommendedName>
        <fullName evidence="2">Ribbon-helix-helix protein CopG domain-containing protein</fullName>
    </recommendedName>
</protein>
<gene>
    <name evidence="1" type="ORF">LCGC14_0768560</name>
</gene>
<organism evidence="1">
    <name type="scientific">marine sediment metagenome</name>
    <dbReference type="NCBI Taxonomy" id="412755"/>
    <lineage>
        <taxon>unclassified sequences</taxon>
        <taxon>metagenomes</taxon>
        <taxon>ecological metagenomes</taxon>
    </lineage>
</organism>
<accession>A0A0F9T5X2</accession>
<sequence length="57" mass="6610">MVMPKLPPGERRSEPVFVLLRPRELQQVDKIAEKEGKSRAQVLRESFLDRHTQVDAP</sequence>
<evidence type="ECO:0000313" key="1">
    <source>
        <dbReference type="EMBL" id="KKN36933.1"/>
    </source>
</evidence>